<evidence type="ECO:0000259" key="1">
    <source>
        <dbReference type="PROSITE" id="PS50910"/>
    </source>
</evidence>
<dbReference type="Pfam" id="PF05168">
    <property type="entry name" value="HEPN"/>
    <property type="match status" value="1"/>
</dbReference>
<dbReference type="RefSeq" id="WP_187256590.1">
    <property type="nucleotide sequence ID" value="NZ_JBHULF010000014.1"/>
</dbReference>
<feature type="domain" description="HEPN" evidence="1">
    <location>
        <begin position="20"/>
        <end position="137"/>
    </location>
</feature>
<reference evidence="2 3" key="1">
    <citation type="submission" date="2016-07" db="EMBL/GenBank/DDBJ databases">
        <title>Genome analysis of Flavihumibacter stibioxidans YS-17.</title>
        <authorList>
            <person name="Shi K."/>
            <person name="Han Y."/>
            <person name="Wang G."/>
        </authorList>
    </citation>
    <scope>NUCLEOTIDE SEQUENCE [LARGE SCALE GENOMIC DNA]</scope>
    <source>
        <strain evidence="2 3">YS-17</strain>
    </source>
</reference>
<protein>
    <recommendedName>
        <fullName evidence="1">HEPN domain-containing protein</fullName>
    </recommendedName>
</protein>
<dbReference type="Gene3D" id="1.20.120.330">
    <property type="entry name" value="Nucleotidyltransferases domain 2"/>
    <property type="match status" value="1"/>
</dbReference>
<evidence type="ECO:0000313" key="3">
    <source>
        <dbReference type="Proteomes" id="UP000765802"/>
    </source>
</evidence>
<proteinExistence type="predicted"/>
<name>A0ABR7M8C1_9BACT</name>
<dbReference type="SUPFAM" id="SSF81593">
    <property type="entry name" value="Nucleotidyltransferase substrate binding subunit/domain"/>
    <property type="match status" value="1"/>
</dbReference>
<keyword evidence="3" id="KW-1185">Reference proteome</keyword>
<sequence>MTYEEIDSFFARNKPAMQFVQTASDDYVGARVCFTNALINQGYVFSQQAVEKLLKAYILLLKPEEKVHHRRHYPSHDLNYLLEKLHEFSKLDTSQYKELCAVLTATYPYFRYPSADYLMKLPYRKFSTALIHDVDSMFIELYIRLPLPDPVKVRCGILGYLKISRWAKAVGHVITGNRAYEKYINYFAHPLEWYTNPESRSATLTTEIKIRRMDE</sequence>
<evidence type="ECO:0000313" key="2">
    <source>
        <dbReference type="EMBL" id="MBC6491283.1"/>
    </source>
</evidence>
<dbReference type="Proteomes" id="UP000765802">
    <property type="component" value="Unassembled WGS sequence"/>
</dbReference>
<dbReference type="EMBL" id="MBUA01000012">
    <property type="protein sequence ID" value="MBC6491283.1"/>
    <property type="molecule type" value="Genomic_DNA"/>
</dbReference>
<comment type="caution">
    <text evidence="2">The sequence shown here is derived from an EMBL/GenBank/DDBJ whole genome shotgun (WGS) entry which is preliminary data.</text>
</comment>
<dbReference type="InterPro" id="IPR007842">
    <property type="entry name" value="HEPN_dom"/>
</dbReference>
<accession>A0ABR7M8C1</accession>
<organism evidence="2 3">
    <name type="scientific">Flavihumibacter stibioxidans</name>
    <dbReference type="NCBI Taxonomy" id="1834163"/>
    <lineage>
        <taxon>Bacteria</taxon>
        <taxon>Pseudomonadati</taxon>
        <taxon>Bacteroidota</taxon>
        <taxon>Chitinophagia</taxon>
        <taxon>Chitinophagales</taxon>
        <taxon>Chitinophagaceae</taxon>
        <taxon>Flavihumibacter</taxon>
    </lineage>
</organism>
<gene>
    <name evidence="2" type="ORF">BC349_09590</name>
</gene>
<dbReference type="PROSITE" id="PS50910">
    <property type="entry name" value="HEPN"/>
    <property type="match status" value="1"/>
</dbReference>